<keyword evidence="2" id="KW-1185">Reference proteome</keyword>
<evidence type="ECO:0000313" key="2">
    <source>
        <dbReference type="Proteomes" id="UP000600918"/>
    </source>
</evidence>
<organism evidence="1 2">
    <name type="scientific">Vespula pensylvanica</name>
    <name type="common">Western yellow jacket</name>
    <name type="synonym">Wasp</name>
    <dbReference type="NCBI Taxonomy" id="30213"/>
    <lineage>
        <taxon>Eukaryota</taxon>
        <taxon>Metazoa</taxon>
        <taxon>Ecdysozoa</taxon>
        <taxon>Arthropoda</taxon>
        <taxon>Hexapoda</taxon>
        <taxon>Insecta</taxon>
        <taxon>Pterygota</taxon>
        <taxon>Neoptera</taxon>
        <taxon>Endopterygota</taxon>
        <taxon>Hymenoptera</taxon>
        <taxon>Apocrita</taxon>
        <taxon>Aculeata</taxon>
        <taxon>Vespoidea</taxon>
        <taxon>Vespidae</taxon>
        <taxon>Vespinae</taxon>
        <taxon>Vespula</taxon>
    </lineage>
</organism>
<accession>A0A834UCP6</accession>
<reference evidence="1" key="1">
    <citation type="journal article" date="2020" name="G3 (Bethesda)">
        <title>High-Quality Assemblies for Three Invasive Social Wasps from the &lt;i&gt;Vespula&lt;/i&gt; Genus.</title>
        <authorList>
            <person name="Harrop T.W.R."/>
            <person name="Guhlin J."/>
            <person name="McLaughlin G.M."/>
            <person name="Permina E."/>
            <person name="Stockwell P."/>
            <person name="Gilligan J."/>
            <person name="Le Lec M.F."/>
            <person name="Gruber M.A.M."/>
            <person name="Quinn O."/>
            <person name="Lovegrove M."/>
            <person name="Duncan E.J."/>
            <person name="Remnant E.J."/>
            <person name="Van Eeckhoven J."/>
            <person name="Graham B."/>
            <person name="Knapp R.A."/>
            <person name="Langford K.W."/>
            <person name="Kronenberg Z."/>
            <person name="Press M.O."/>
            <person name="Eacker S.M."/>
            <person name="Wilson-Rankin E.E."/>
            <person name="Purcell J."/>
            <person name="Lester P.J."/>
            <person name="Dearden P.K."/>
        </authorList>
    </citation>
    <scope>NUCLEOTIDE SEQUENCE</scope>
    <source>
        <strain evidence="1">Volc-1</strain>
    </source>
</reference>
<dbReference type="EMBL" id="JACSDY010000003">
    <property type="protein sequence ID" value="KAF7431311.1"/>
    <property type="molecule type" value="Genomic_DNA"/>
</dbReference>
<dbReference type="Proteomes" id="UP000600918">
    <property type="component" value="Unassembled WGS sequence"/>
</dbReference>
<comment type="caution">
    <text evidence="1">The sequence shown here is derived from an EMBL/GenBank/DDBJ whole genome shotgun (WGS) entry which is preliminary data.</text>
</comment>
<evidence type="ECO:0000313" key="1">
    <source>
        <dbReference type="EMBL" id="KAF7431311.1"/>
    </source>
</evidence>
<name>A0A834UCP6_VESPE</name>
<gene>
    <name evidence="1" type="ORF">H0235_004235</name>
</gene>
<dbReference type="AlphaFoldDB" id="A0A834UCP6"/>
<proteinExistence type="predicted"/>
<protein>
    <submittedName>
        <fullName evidence="1">Uncharacterized protein</fullName>
    </submittedName>
</protein>
<sequence>MGIDPLSDSVGPEFSHGRSCLTAVNVATDVGRSCYPFYRGLSFICLVRRSIGHTDHADFRVESPLARGSPDAATSTW</sequence>